<accession>A0A4C1Y6Q3</accession>
<organism evidence="1 2">
    <name type="scientific">Eumeta variegata</name>
    <name type="common">Bagworm moth</name>
    <name type="synonym">Eumeta japonica</name>
    <dbReference type="NCBI Taxonomy" id="151549"/>
    <lineage>
        <taxon>Eukaryota</taxon>
        <taxon>Metazoa</taxon>
        <taxon>Ecdysozoa</taxon>
        <taxon>Arthropoda</taxon>
        <taxon>Hexapoda</taxon>
        <taxon>Insecta</taxon>
        <taxon>Pterygota</taxon>
        <taxon>Neoptera</taxon>
        <taxon>Endopterygota</taxon>
        <taxon>Lepidoptera</taxon>
        <taxon>Glossata</taxon>
        <taxon>Ditrysia</taxon>
        <taxon>Tineoidea</taxon>
        <taxon>Psychidae</taxon>
        <taxon>Oiketicinae</taxon>
        <taxon>Eumeta</taxon>
    </lineage>
</organism>
<name>A0A4C1Y6Q3_EUMVA</name>
<dbReference type="AlphaFoldDB" id="A0A4C1Y6Q3"/>
<sequence>MLCTILCQRPSLHPNSHPKLPPALDCLHRSAGGVYLNSLSGFEQGHTSTCTQSPQAVVCSSPYSFQRWQYPSTLPFPPQKPQYPFNLPSFLFSIPPTPSNTHKFNVSRN</sequence>
<dbReference type="EMBL" id="BGZK01001068">
    <property type="protein sequence ID" value="GBP70249.1"/>
    <property type="molecule type" value="Genomic_DNA"/>
</dbReference>
<evidence type="ECO:0000313" key="1">
    <source>
        <dbReference type="EMBL" id="GBP70249.1"/>
    </source>
</evidence>
<gene>
    <name evidence="1" type="ORF">EVAR_51358_1</name>
</gene>
<protein>
    <submittedName>
        <fullName evidence="1">Uncharacterized protein</fullName>
    </submittedName>
</protein>
<evidence type="ECO:0000313" key="2">
    <source>
        <dbReference type="Proteomes" id="UP000299102"/>
    </source>
</evidence>
<keyword evidence="2" id="KW-1185">Reference proteome</keyword>
<proteinExistence type="predicted"/>
<comment type="caution">
    <text evidence="1">The sequence shown here is derived from an EMBL/GenBank/DDBJ whole genome shotgun (WGS) entry which is preliminary data.</text>
</comment>
<dbReference type="Proteomes" id="UP000299102">
    <property type="component" value="Unassembled WGS sequence"/>
</dbReference>
<reference evidence="1 2" key="1">
    <citation type="journal article" date="2019" name="Commun. Biol.">
        <title>The bagworm genome reveals a unique fibroin gene that provides high tensile strength.</title>
        <authorList>
            <person name="Kono N."/>
            <person name="Nakamura H."/>
            <person name="Ohtoshi R."/>
            <person name="Tomita M."/>
            <person name="Numata K."/>
            <person name="Arakawa K."/>
        </authorList>
    </citation>
    <scope>NUCLEOTIDE SEQUENCE [LARGE SCALE GENOMIC DNA]</scope>
</reference>